<gene>
    <name evidence="2" type="primary">LOC113208017</name>
</gene>
<name>A0A9C6XV84_FRAOC</name>
<dbReference type="GeneID" id="113208017"/>
<dbReference type="AlphaFoldDB" id="A0A9C6XV84"/>
<reference evidence="2" key="1">
    <citation type="submission" date="2025-08" db="UniProtKB">
        <authorList>
            <consortium name="RefSeq"/>
        </authorList>
    </citation>
    <scope>IDENTIFICATION</scope>
    <source>
        <tissue evidence="2">Whole organism</tissue>
    </source>
</reference>
<accession>A0A9C6XV84</accession>
<keyword evidence="1" id="KW-1185">Reference proteome</keyword>
<dbReference type="SUPFAM" id="SSF52047">
    <property type="entry name" value="RNI-like"/>
    <property type="match status" value="1"/>
</dbReference>
<proteinExistence type="predicted"/>
<evidence type="ECO:0000313" key="2">
    <source>
        <dbReference type="RefSeq" id="XP_052132102.1"/>
    </source>
</evidence>
<evidence type="ECO:0000313" key="1">
    <source>
        <dbReference type="Proteomes" id="UP000504606"/>
    </source>
</evidence>
<organism evidence="1 2">
    <name type="scientific">Frankliniella occidentalis</name>
    <name type="common">Western flower thrips</name>
    <name type="synonym">Euthrips occidentalis</name>
    <dbReference type="NCBI Taxonomy" id="133901"/>
    <lineage>
        <taxon>Eukaryota</taxon>
        <taxon>Metazoa</taxon>
        <taxon>Ecdysozoa</taxon>
        <taxon>Arthropoda</taxon>
        <taxon>Hexapoda</taxon>
        <taxon>Insecta</taxon>
        <taxon>Pterygota</taxon>
        <taxon>Neoptera</taxon>
        <taxon>Paraneoptera</taxon>
        <taxon>Thysanoptera</taxon>
        <taxon>Terebrantia</taxon>
        <taxon>Thripoidea</taxon>
        <taxon>Thripidae</taxon>
        <taxon>Frankliniella</taxon>
    </lineage>
</organism>
<sequence>MPYSEGCLESLRSLLRVHSEQLGCVRIMSYVDLLDHLADALPSDLRRLEFEQYMAPRDAAALRRTHGLKELKLDIWSGEDARHEQTCIELEHFFRAPGPLERLELLGFDVFTRALGAGGLTSLQCLVLGRCYYGSLRQALAGLPCLRSLILFCPHPRPLPEVFLQITPAAIPTLEVLVVRPSLYEKPCNRSPCECENYDGHGTACARVPRLITELQGLVRRAPAPLHVMYGYSTMFFRHPVSETAGCPLCREASVEAAAVLHDYDMLPHNKLDGSVQCVKV</sequence>
<dbReference type="KEGG" id="foc:113208017"/>
<protein>
    <submittedName>
        <fullName evidence="2">Uncharacterized protein LOC113208017</fullName>
    </submittedName>
</protein>
<dbReference type="RefSeq" id="XP_052132102.1">
    <property type="nucleotide sequence ID" value="XM_052276142.1"/>
</dbReference>
<dbReference type="Proteomes" id="UP000504606">
    <property type="component" value="Unplaced"/>
</dbReference>